<keyword evidence="4" id="KW-1185">Reference proteome</keyword>
<sequence>MSEQTKLERLSAARLEAGKASSARERLVKLFDENTFAELDALVKCGGAGCGVITGYGEIDGATVFAFSQDVSARGAAVGSSQAKKIVKLYEMAVKTGAPVVGVYDSKGADIAEGNGMLAAYREILSAANNLSGVVPQVSLVLGVCGGLSAMAACAADFVIMSEKAELFLTPPAVAKDGAVAGTAEAAQKSGTAQIVTSDEDEAIAKARQLLSMLPANNLSAAATFDFSEPQTASLLDTIESTLGETTKCDLVRAIADEGSFLLIGSGFGQGAHTALCTLSGFTVGMVTAGGVLDHDGAARIARFVSVCDSFQIPVVTMINTEGFAPAGAEELAGSIRDIARLSHVYAEATTPKVALITGSAVGSAYVALSQADLTLAWPNASISALPVSAAVAFLKGGEITAQKSREQVEAEYKDNEASALRAAEEGFVSDIIDPKDTREKLIKALDMLSGKRVSRLPKKHSNLPM</sequence>
<evidence type="ECO:0000313" key="4">
    <source>
        <dbReference type="Proteomes" id="UP000294682"/>
    </source>
</evidence>
<accession>A0A9X8UIN2</accession>
<dbReference type="RefSeq" id="WP_132084696.1">
    <property type="nucleotide sequence ID" value="NZ_SLUK01000007.1"/>
</dbReference>
<dbReference type="PROSITE" id="PS50980">
    <property type="entry name" value="COA_CT_NTER"/>
    <property type="match status" value="1"/>
</dbReference>
<dbReference type="Proteomes" id="UP000294682">
    <property type="component" value="Unassembled WGS sequence"/>
</dbReference>
<dbReference type="EMBL" id="SLUK01000007">
    <property type="protein sequence ID" value="TCL42955.1"/>
    <property type="molecule type" value="Genomic_DNA"/>
</dbReference>
<feature type="domain" description="CoA carboxyltransferase N-terminal" evidence="1">
    <location>
        <begin position="1"/>
        <end position="177"/>
    </location>
</feature>
<dbReference type="InterPro" id="IPR029045">
    <property type="entry name" value="ClpP/crotonase-like_dom_sf"/>
</dbReference>
<protein>
    <submittedName>
        <fullName evidence="3">Acetyl-CoA carboxylase carboxyltransferase component</fullName>
    </submittedName>
</protein>
<dbReference type="InterPro" id="IPR051047">
    <property type="entry name" value="AccD/PCCB"/>
</dbReference>
<feature type="domain" description="CoA carboxyltransferase C-terminal" evidence="2">
    <location>
        <begin position="231"/>
        <end position="448"/>
    </location>
</feature>
<dbReference type="SUPFAM" id="SSF52096">
    <property type="entry name" value="ClpP/crotonase"/>
    <property type="match status" value="2"/>
</dbReference>
<name>A0A9X8UIN2_9FIRM</name>
<gene>
    <name evidence="3" type="ORF">EDD78_10756</name>
</gene>
<dbReference type="AlphaFoldDB" id="A0A9X8UIN2"/>
<proteinExistence type="predicted"/>
<dbReference type="Pfam" id="PF01039">
    <property type="entry name" value="Carboxyl_trans"/>
    <property type="match status" value="1"/>
</dbReference>
<dbReference type="Gene3D" id="3.90.226.10">
    <property type="entry name" value="2-enoyl-CoA Hydratase, Chain A, domain 1"/>
    <property type="match status" value="2"/>
</dbReference>
<dbReference type="GO" id="GO:0004658">
    <property type="term" value="F:propionyl-CoA carboxylase activity"/>
    <property type="evidence" value="ECO:0007669"/>
    <property type="project" value="TreeGrafter"/>
</dbReference>
<dbReference type="PANTHER" id="PTHR43842:SF2">
    <property type="entry name" value="PROPIONYL-COA CARBOXYLASE BETA CHAIN, MITOCHONDRIAL"/>
    <property type="match status" value="1"/>
</dbReference>
<dbReference type="InterPro" id="IPR011762">
    <property type="entry name" value="COA_CT_N"/>
</dbReference>
<dbReference type="PROSITE" id="PS50989">
    <property type="entry name" value="COA_CT_CTER"/>
    <property type="match status" value="1"/>
</dbReference>
<dbReference type="PANTHER" id="PTHR43842">
    <property type="entry name" value="PROPIONYL-COA CARBOXYLASE BETA CHAIN"/>
    <property type="match status" value="1"/>
</dbReference>
<evidence type="ECO:0000259" key="1">
    <source>
        <dbReference type="PROSITE" id="PS50980"/>
    </source>
</evidence>
<dbReference type="InterPro" id="IPR011763">
    <property type="entry name" value="COA_CT_C"/>
</dbReference>
<reference evidence="3 4" key="1">
    <citation type="submission" date="2019-03" db="EMBL/GenBank/DDBJ databases">
        <title>Genomic Encyclopedia of Type Strains, Phase IV (KMG-IV): sequencing the most valuable type-strain genomes for metagenomic binning, comparative biology and taxonomic classification.</title>
        <authorList>
            <person name="Goeker M."/>
        </authorList>
    </citation>
    <scope>NUCLEOTIDE SEQUENCE [LARGE SCALE GENOMIC DNA]</scope>
    <source>
        <strain evidence="3 4">DSM 100433</strain>
    </source>
</reference>
<evidence type="ECO:0000313" key="3">
    <source>
        <dbReference type="EMBL" id="TCL42955.1"/>
    </source>
</evidence>
<dbReference type="InterPro" id="IPR034733">
    <property type="entry name" value="AcCoA_carboxyl_beta"/>
</dbReference>
<evidence type="ECO:0000259" key="2">
    <source>
        <dbReference type="PROSITE" id="PS50989"/>
    </source>
</evidence>
<organism evidence="3 4">
    <name type="scientific">Harryflintia acetispora</name>
    <dbReference type="NCBI Taxonomy" id="1849041"/>
    <lineage>
        <taxon>Bacteria</taxon>
        <taxon>Bacillati</taxon>
        <taxon>Bacillota</taxon>
        <taxon>Clostridia</taxon>
        <taxon>Eubacteriales</taxon>
        <taxon>Oscillospiraceae</taxon>
        <taxon>Harryflintia</taxon>
    </lineage>
</organism>
<comment type="caution">
    <text evidence="3">The sequence shown here is derived from an EMBL/GenBank/DDBJ whole genome shotgun (WGS) entry which is preliminary data.</text>
</comment>